<feature type="compositionally biased region" description="Basic and acidic residues" evidence="2">
    <location>
        <begin position="499"/>
        <end position="510"/>
    </location>
</feature>
<dbReference type="OrthoDB" id="75754at2759"/>
<evidence type="ECO:0000256" key="2">
    <source>
        <dbReference type="SAM" id="MobiDB-lite"/>
    </source>
</evidence>
<dbReference type="PANTHER" id="PTHR45849:SF3">
    <property type="entry name" value="HISTONE CHAPERONE RTT106"/>
    <property type="match status" value="1"/>
</dbReference>
<dbReference type="PANTHER" id="PTHR45849">
    <property type="entry name" value="FACT COMPLEX SUBUNIT SSRP1"/>
    <property type="match status" value="1"/>
</dbReference>
<feature type="region of interest" description="Disordered" evidence="2">
    <location>
        <begin position="335"/>
        <end position="519"/>
    </location>
</feature>
<dbReference type="InterPro" id="IPR011993">
    <property type="entry name" value="PH-like_dom_sf"/>
</dbReference>
<evidence type="ECO:0000256" key="1">
    <source>
        <dbReference type="ARBA" id="ARBA00006159"/>
    </source>
</evidence>
<comment type="similarity">
    <text evidence="1">Belongs to the RTT106 family.</text>
</comment>
<evidence type="ECO:0000313" key="4">
    <source>
        <dbReference type="EMBL" id="KAG2217164.1"/>
    </source>
</evidence>
<gene>
    <name evidence="4" type="ORF">INT45_003055</name>
</gene>
<dbReference type="Gene3D" id="2.30.29.120">
    <property type="match status" value="1"/>
</dbReference>
<protein>
    <recommendedName>
        <fullName evidence="3">Histone chaperone RTT106/FACT complex subunit SPT16-like middle domain-containing protein</fullName>
    </recommendedName>
</protein>
<dbReference type="Proteomes" id="UP000646827">
    <property type="component" value="Unassembled WGS sequence"/>
</dbReference>
<proteinExistence type="inferred from homology"/>
<name>A0A8H7VJT5_9FUNG</name>
<dbReference type="GO" id="GO:0031491">
    <property type="term" value="F:nucleosome binding"/>
    <property type="evidence" value="ECO:0007669"/>
    <property type="project" value="TreeGrafter"/>
</dbReference>
<feature type="compositionally biased region" description="Acidic residues" evidence="2">
    <location>
        <begin position="430"/>
        <end position="443"/>
    </location>
</feature>
<organism evidence="4 5">
    <name type="scientific">Circinella minor</name>
    <dbReference type="NCBI Taxonomy" id="1195481"/>
    <lineage>
        <taxon>Eukaryota</taxon>
        <taxon>Fungi</taxon>
        <taxon>Fungi incertae sedis</taxon>
        <taxon>Mucoromycota</taxon>
        <taxon>Mucoromycotina</taxon>
        <taxon>Mucoromycetes</taxon>
        <taxon>Mucorales</taxon>
        <taxon>Lichtheimiaceae</taxon>
        <taxon>Circinella</taxon>
    </lineage>
</organism>
<feature type="compositionally biased region" description="Basic and acidic residues" evidence="2">
    <location>
        <begin position="415"/>
        <end position="427"/>
    </location>
</feature>
<feature type="region of interest" description="Disordered" evidence="2">
    <location>
        <begin position="46"/>
        <end position="73"/>
    </location>
</feature>
<reference evidence="4 5" key="1">
    <citation type="submission" date="2020-12" db="EMBL/GenBank/DDBJ databases">
        <title>Metabolic potential, ecology and presence of endohyphal bacteria is reflected in genomic diversity of Mucoromycotina.</title>
        <authorList>
            <person name="Muszewska A."/>
            <person name="Okrasinska A."/>
            <person name="Steczkiewicz K."/>
            <person name="Drgas O."/>
            <person name="Orlowska M."/>
            <person name="Perlinska-Lenart U."/>
            <person name="Aleksandrzak-Piekarczyk T."/>
            <person name="Szatraj K."/>
            <person name="Zielenkiewicz U."/>
            <person name="Pilsyk S."/>
            <person name="Malc E."/>
            <person name="Mieczkowski P."/>
            <person name="Kruszewska J.S."/>
            <person name="Biernat P."/>
            <person name="Pawlowska J."/>
        </authorList>
    </citation>
    <scope>NUCLEOTIDE SEQUENCE [LARGE SCALE GENOMIC DNA]</scope>
    <source>
        <strain evidence="4 5">CBS 142.35</strain>
    </source>
</reference>
<dbReference type="InterPro" id="IPR050454">
    <property type="entry name" value="RTT106/SSRP1_HistChap/FACT"/>
</dbReference>
<evidence type="ECO:0000259" key="3">
    <source>
        <dbReference type="SMART" id="SM01287"/>
    </source>
</evidence>
<dbReference type="SMART" id="SM01287">
    <property type="entry name" value="Rtt106"/>
    <property type="match status" value="1"/>
</dbReference>
<dbReference type="SUPFAM" id="SSF50729">
    <property type="entry name" value="PH domain-like"/>
    <property type="match status" value="1"/>
</dbReference>
<dbReference type="AlphaFoldDB" id="A0A8H7VJT5"/>
<accession>A0A8H7VJT5</accession>
<evidence type="ECO:0000313" key="5">
    <source>
        <dbReference type="Proteomes" id="UP000646827"/>
    </source>
</evidence>
<dbReference type="InterPro" id="IPR013719">
    <property type="entry name" value="RTT106/SPT16-like_middle_dom"/>
</dbReference>
<keyword evidence="5" id="KW-1185">Reference proteome</keyword>
<feature type="compositionally biased region" description="Acidic residues" evidence="2">
    <location>
        <begin position="450"/>
        <end position="482"/>
    </location>
</feature>
<dbReference type="EMBL" id="JAEPRB010000321">
    <property type="protein sequence ID" value="KAG2217164.1"/>
    <property type="molecule type" value="Genomic_DNA"/>
</dbReference>
<sequence>MTSWLNNIDDINLRESIQQLISIYPDSLSVVQNLINYYNDKLTSTLQQQQENGREHNKKRKLDSPTTPLNEKEKEEKTIIINDISFQLPARKKLNMIFTSTRRLYLVNTKTEEMDFTFDLNALEHVCCVPSPVPTKGHTFTLFFKQQPMDPIVFTIQQKGDIQIIQQQQQPPLILTHEKEKQMIQIVSEQTHHEIQLPSKSIYLSTVLSTTTGKRPDEDRFYANVYLKNKEACLYFLPKGILFGFKKPVYYFPLTILSSTYYSGITQHTFNLTLVLKKNQLPLGSLLNVSKDEQENGSTLEFSMIEQSEFGGIDQYIKKMNINDKSMSEENMAPEIKAKKQQKEEEDGNTRTTLHNNNNNNEEDDDDEENDDDFEPSDDDDEPLEYDTDAGSSQQESSDDNNEEDEEEDEDMMDEDIRIETNKKRPLVDGIDEIDDSKDEGEQDITKTDNEEEEEIELNEEEEEEEEDEDEEEEELQEDNAESESLGSSSEDDIDEDMRDAKSRNIIPEDAKDELEDSD</sequence>
<feature type="compositionally biased region" description="Acidic residues" evidence="2">
    <location>
        <begin position="361"/>
        <end position="388"/>
    </location>
</feature>
<dbReference type="GO" id="GO:0042393">
    <property type="term" value="F:histone binding"/>
    <property type="evidence" value="ECO:0007669"/>
    <property type="project" value="TreeGrafter"/>
</dbReference>
<comment type="caution">
    <text evidence="4">The sequence shown here is derived from an EMBL/GenBank/DDBJ whole genome shotgun (WGS) entry which is preliminary data.</text>
</comment>
<dbReference type="Gene3D" id="2.30.29.30">
    <property type="entry name" value="Pleckstrin-homology domain (PH domain)/Phosphotyrosine-binding domain (PTB)"/>
    <property type="match status" value="1"/>
</dbReference>
<feature type="domain" description="Histone chaperone RTT106/FACT complex subunit SPT16-like middle" evidence="3">
    <location>
        <begin position="220"/>
        <end position="327"/>
    </location>
</feature>
<dbReference type="Pfam" id="PF08512">
    <property type="entry name" value="Rttp106-like_middle"/>
    <property type="match status" value="1"/>
</dbReference>
<feature type="compositionally biased region" description="Acidic residues" evidence="2">
    <location>
        <begin position="397"/>
        <end position="414"/>
    </location>
</feature>